<comment type="similarity">
    <text evidence="1 5">Belongs to the DNA mismatch repair MutL/HexB family.</text>
</comment>
<gene>
    <name evidence="5 9" type="primary">mutL</name>
    <name evidence="9" type="ORF">F8A88_00425</name>
</gene>
<dbReference type="FunFam" id="3.30.565.10:FF:000003">
    <property type="entry name" value="DNA mismatch repair endonuclease MutL"/>
    <property type="match status" value="1"/>
</dbReference>
<feature type="region of interest" description="Disordered" evidence="6">
    <location>
        <begin position="333"/>
        <end position="390"/>
    </location>
</feature>
<dbReference type="Pfam" id="PF13589">
    <property type="entry name" value="HATPase_c_3"/>
    <property type="match status" value="1"/>
</dbReference>
<dbReference type="GO" id="GO:0004519">
    <property type="term" value="F:endonuclease activity"/>
    <property type="evidence" value="ECO:0007669"/>
    <property type="project" value="UniProtKB-KW"/>
</dbReference>
<protein>
    <recommendedName>
        <fullName evidence="2 5">DNA mismatch repair protein MutL</fullName>
    </recommendedName>
</protein>
<dbReference type="InterPro" id="IPR037198">
    <property type="entry name" value="MutL_C_sf"/>
</dbReference>
<dbReference type="InterPro" id="IPR036890">
    <property type="entry name" value="HATPase_C_sf"/>
</dbReference>
<dbReference type="InterPro" id="IPR020667">
    <property type="entry name" value="DNA_mismatch_repair_MutL"/>
</dbReference>
<dbReference type="Gene3D" id="3.30.230.10">
    <property type="match status" value="1"/>
</dbReference>
<dbReference type="Pfam" id="PF08676">
    <property type="entry name" value="MutL_C"/>
    <property type="match status" value="1"/>
</dbReference>
<comment type="caution">
    <text evidence="9">The sequence shown here is derived from an EMBL/GenBank/DDBJ whole genome shotgun (WGS) entry which is preliminary data.</text>
</comment>
<dbReference type="Proteomes" id="UP000438699">
    <property type="component" value="Unassembled WGS sequence"/>
</dbReference>
<dbReference type="RefSeq" id="WP_151148968.1">
    <property type="nucleotide sequence ID" value="NZ_WAIE01000001.1"/>
</dbReference>
<dbReference type="GO" id="GO:0030983">
    <property type="term" value="F:mismatched DNA binding"/>
    <property type="evidence" value="ECO:0007669"/>
    <property type="project" value="InterPro"/>
</dbReference>
<dbReference type="NCBIfam" id="TIGR00585">
    <property type="entry name" value="mutl"/>
    <property type="match status" value="1"/>
</dbReference>
<dbReference type="SUPFAM" id="SSF55874">
    <property type="entry name" value="ATPase domain of HSP90 chaperone/DNA topoisomerase II/histidine kinase"/>
    <property type="match status" value="1"/>
</dbReference>
<dbReference type="OrthoDB" id="9763467at2"/>
<keyword evidence="9" id="KW-0378">Hydrolase</keyword>
<dbReference type="SUPFAM" id="SSF54211">
    <property type="entry name" value="Ribosomal protein S5 domain 2-like"/>
    <property type="match status" value="1"/>
</dbReference>
<dbReference type="CDD" id="cd00782">
    <property type="entry name" value="MutL_Trans"/>
    <property type="match status" value="1"/>
</dbReference>
<evidence type="ECO:0000259" key="7">
    <source>
        <dbReference type="SMART" id="SM00853"/>
    </source>
</evidence>
<comment type="function">
    <text evidence="5">This protein is involved in the repair of mismatches in DNA. It is required for dam-dependent methyl-directed DNA mismatch repair. May act as a 'molecular matchmaker', a protein that promotes the formation of a stable complex between two or more DNA-binding proteins in an ATP-dependent manner without itself being part of a final effector complex.</text>
</comment>
<dbReference type="Gene3D" id="3.30.565.10">
    <property type="entry name" value="Histidine kinase-like ATPase, C-terminal domain"/>
    <property type="match status" value="1"/>
</dbReference>
<evidence type="ECO:0000256" key="6">
    <source>
        <dbReference type="SAM" id="MobiDB-lite"/>
    </source>
</evidence>
<dbReference type="InterPro" id="IPR014762">
    <property type="entry name" value="DNA_mismatch_repair_CS"/>
</dbReference>
<dbReference type="Gene3D" id="3.30.1370.100">
    <property type="entry name" value="MutL, C-terminal domain, regulatory subdomain"/>
    <property type="match status" value="1"/>
</dbReference>
<dbReference type="EMBL" id="WAIE01000001">
    <property type="protein sequence ID" value="KAB1442777.1"/>
    <property type="molecule type" value="Genomic_DNA"/>
</dbReference>
<evidence type="ECO:0000313" key="10">
    <source>
        <dbReference type="Proteomes" id="UP000438699"/>
    </source>
</evidence>
<dbReference type="HAMAP" id="MF_00149">
    <property type="entry name" value="DNA_mis_repair"/>
    <property type="match status" value="1"/>
</dbReference>
<dbReference type="GO" id="GO:0140664">
    <property type="term" value="F:ATP-dependent DNA damage sensor activity"/>
    <property type="evidence" value="ECO:0007669"/>
    <property type="project" value="InterPro"/>
</dbReference>
<evidence type="ECO:0000256" key="4">
    <source>
        <dbReference type="ARBA" id="ARBA00023204"/>
    </source>
</evidence>
<evidence type="ECO:0000313" key="9">
    <source>
        <dbReference type="EMBL" id="KAB1442777.1"/>
    </source>
</evidence>
<accession>A0A6N6N6N5</accession>
<dbReference type="Gene3D" id="3.30.1540.20">
    <property type="entry name" value="MutL, C-terminal domain, dimerisation subdomain"/>
    <property type="match status" value="1"/>
</dbReference>
<dbReference type="PANTHER" id="PTHR10073">
    <property type="entry name" value="DNA MISMATCH REPAIR PROTEIN MLH, PMS, MUTL"/>
    <property type="match status" value="1"/>
</dbReference>
<evidence type="ECO:0000256" key="2">
    <source>
        <dbReference type="ARBA" id="ARBA00021975"/>
    </source>
</evidence>
<feature type="domain" description="MutL C-terminal dimerisation" evidence="7">
    <location>
        <begin position="460"/>
        <end position="592"/>
    </location>
</feature>
<dbReference type="CDD" id="cd16926">
    <property type="entry name" value="HATPase_MutL-MLH-PMS-like"/>
    <property type="match status" value="1"/>
</dbReference>
<dbReference type="GO" id="GO:0016887">
    <property type="term" value="F:ATP hydrolysis activity"/>
    <property type="evidence" value="ECO:0007669"/>
    <property type="project" value="InterPro"/>
</dbReference>
<keyword evidence="4 5" id="KW-0234">DNA repair</keyword>
<dbReference type="InterPro" id="IPR014790">
    <property type="entry name" value="MutL_C"/>
</dbReference>
<dbReference type="SUPFAM" id="SSF118116">
    <property type="entry name" value="DNA mismatch repair protein MutL"/>
    <property type="match status" value="1"/>
</dbReference>
<reference evidence="9 10" key="1">
    <citation type="journal article" date="2017" name="Int. J. Syst. Evol. Microbiol.">
        <title>Desulfovibrio senegalensis sp. nov., a mesophilic sulfate reducer isolated from marine sediment.</title>
        <authorList>
            <person name="Thioye A."/>
            <person name="Gam Z.B.A."/>
            <person name="Mbengue M."/>
            <person name="Cayol J.L."/>
            <person name="Joseph-Bartoli M."/>
            <person name="Toure-Kane C."/>
            <person name="Labat M."/>
        </authorList>
    </citation>
    <scope>NUCLEOTIDE SEQUENCE [LARGE SCALE GENOMIC DNA]</scope>
    <source>
        <strain evidence="9 10">DSM 101509</strain>
    </source>
</reference>
<dbReference type="InterPro" id="IPR038973">
    <property type="entry name" value="MutL/Mlh/Pms-like"/>
</dbReference>
<evidence type="ECO:0000256" key="3">
    <source>
        <dbReference type="ARBA" id="ARBA00022763"/>
    </source>
</evidence>
<dbReference type="GO" id="GO:0005524">
    <property type="term" value="F:ATP binding"/>
    <property type="evidence" value="ECO:0007669"/>
    <property type="project" value="InterPro"/>
</dbReference>
<dbReference type="InterPro" id="IPR042121">
    <property type="entry name" value="MutL_C_regsub"/>
</dbReference>
<feature type="domain" description="DNA mismatch repair protein S5" evidence="8">
    <location>
        <begin position="212"/>
        <end position="330"/>
    </location>
</feature>
<dbReference type="AlphaFoldDB" id="A0A6N6N6N5"/>
<dbReference type="InterPro" id="IPR042120">
    <property type="entry name" value="MutL_C_dimsub"/>
</dbReference>
<dbReference type="PROSITE" id="PS00058">
    <property type="entry name" value="DNA_MISMATCH_REPAIR_1"/>
    <property type="match status" value="1"/>
</dbReference>
<dbReference type="SMART" id="SM00853">
    <property type="entry name" value="MutL_C"/>
    <property type="match status" value="1"/>
</dbReference>
<keyword evidence="9" id="KW-0255">Endonuclease</keyword>
<proteinExistence type="inferred from homology"/>
<dbReference type="InterPro" id="IPR013507">
    <property type="entry name" value="DNA_mismatch_S5_2-like"/>
</dbReference>
<sequence>MPERASIRPLPPALRNQIAAGEVVERPASVVKELVENSLDAGAARVDVTLEQGGRSLIVVQDDGFGVPADELELAVTRHATSKIREASDLVSIGSFGFRGEALPSIASVSDFRMTSKAADADEASFIEVHAGEVHEQGPAALPAGTRVEVRGLFANVPARLKFLKTETTENKRCHNALMRISLAHPDAGFSLNVNGRESFRLPPRQELAARIGAFWPSSVCEGLRPFDVQREDYRAFGLAGLPSFAQSRGDRILLFVNGRPVSDKVMLQAVRQAYRGMLLSREYPQVLLFLEMPADQVDVNVHPAKMEVRFVDESAVFATIRRAVMQAVSDPVGGMSSGSDMPERTHQGGGVSAESPAPYGTGVLVPDNDGESVHALEPRAPQADPLGGPGFSTYREFKAMVPDPVARHADLPLAMDKPAEHRVEPQQGGVQVDPGAHASDFSPARSAQPVKLAGTDITYLGQFADTYLIIKQGGQLMLVDQHAAHERVLLHVMRARRTSGDSQPLAMPLEMALHPSEAEQLQEIWGELRAMGFLLEMDGTHRVLVKGIPPTLETGRAREYLTDALACKSGGLEDLWTMLSCKSAIKAGQPLAHDEVMALLEAWLATPDHDFCPHGRPAVIRWTAGDLERLFKRK</sequence>
<dbReference type="GO" id="GO:0006298">
    <property type="term" value="P:mismatch repair"/>
    <property type="evidence" value="ECO:0007669"/>
    <property type="project" value="UniProtKB-UniRule"/>
</dbReference>
<dbReference type="InterPro" id="IPR014721">
    <property type="entry name" value="Ribsml_uS5_D2-typ_fold_subgr"/>
</dbReference>
<dbReference type="Pfam" id="PF01119">
    <property type="entry name" value="DNA_mis_repair"/>
    <property type="match status" value="1"/>
</dbReference>
<keyword evidence="10" id="KW-1185">Reference proteome</keyword>
<keyword evidence="9" id="KW-0540">Nuclease</keyword>
<dbReference type="PANTHER" id="PTHR10073:SF12">
    <property type="entry name" value="DNA MISMATCH REPAIR PROTEIN MLH1"/>
    <property type="match status" value="1"/>
</dbReference>
<evidence type="ECO:0000256" key="1">
    <source>
        <dbReference type="ARBA" id="ARBA00006082"/>
    </source>
</evidence>
<organism evidence="9 10">
    <name type="scientific">Pseudodesulfovibrio senegalensis</name>
    <dbReference type="NCBI Taxonomy" id="1721087"/>
    <lineage>
        <taxon>Bacteria</taxon>
        <taxon>Pseudomonadati</taxon>
        <taxon>Thermodesulfobacteriota</taxon>
        <taxon>Desulfovibrionia</taxon>
        <taxon>Desulfovibrionales</taxon>
        <taxon>Desulfovibrionaceae</taxon>
    </lineage>
</organism>
<name>A0A6N6N6N5_9BACT</name>
<keyword evidence="3 5" id="KW-0227">DNA damage</keyword>
<evidence type="ECO:0000256" key="5">
    <source>
        <dbReference type="HAMAP-Rule" id="MF_00149"/>
    </source>
</evidence>
<dbReference type="InterPro" id="IPR020568">
    <property type="entry name" value="Ribosomal_Su5_D2-typ_SF"/>
</dbReference>
<evidence type="ECO:0000259" key="8">
    <source>
        <dbReference type="SMART" id="SM01340"/>
    </source>
</evidence>
<dbReference type="SMART" id="SM01340">
    <property type="entry name" value="DNA_mis_repair"/>
    <property type="match status" value="1"/>
</dbReference>
<dbReference type="InterPro" id="IPR002099">
    <property type="entry name" value="MutL/Mlh/PMS"/>
</dbReference>
<dbReference type="GO" id="GO:0032300">
    <property type="term" value="C:mismatch repair complex"/>
    <property type="evidence" value="ECO:0007669"/>
    <property type="project" value="InterPro"/>
</dbReference>